<feature type="compositionally biased region" description="Pro residues" evidence="1">
    <location>
        <begin position="45"/>
        <end position="56"/>
    </location>
</feature>
<evidence type="ECO:0000313" key="3">
    <source>
        <dbReference type="EMBL" id="KTD87845.1"/>
    </source>
</evidence>
<keyword evidence="4" id="KW-1185">Reference proteome</keyword>
<evidence type="ECO:0008006" key="5">
    <source>
        <dbReference type="Google" id="ProtNLM"/>
    </source>
</evidence>
<dbReference type="PROSITE" id="PS51257">
    <property type="entry name" value="PROKAR_LIPOPROTEIN"/>
    <property type="match status" value="1"/>
</dbReference>
<dbReference type="Proteomes" id="UP000054709">
    <property type="component" value="Unassembled WGS sequence"/>
</dbReference>
<evidence type="ECO:0000256" key="2">
    <source>
        <dbReference type="SAM" id="SignalP"/>
    </source>
</evidence>
<feature type="compositionally biased region" description="Basic and acidic residues" evidence="1">
    <location>
        <begin position="28"/>
        <end position="38"/>
    </location>
</feature>
<evidence type="ECO:0000256" key="1">
    <source>
        <dbReference type="SAM" id="MobiDB-lite"/>
    </source>
</evidence>
<dbReference type="EMBL" id="LCZJ02000016">
    <property type="protein sequence ID" value="KTD87845.1"/>
    <property type="molecule type" value="Genomic_DNA"/>
</dbReference>
<keyword evidence="2" id="KW-0732">Signal</keyword>
<protein>
    <recommendedName>
        <fullName evidence="5">Lipoprotein</fullName>
    </recommendedName>
</protein>
<accession>A0A0W1B2Q7</accession>
<reference evidence="3 4" key="1">
    <citation type="journal article" date="2015" name="Int. Biodeterior. Biodegradation">
        <title>Physiological and genetic screening methods for the isolation of methyl tert-butyl ether-degrading bacteria for bioremediation purposes.</title>
        <authorList>
            <person name="Guisado I.M."/>
            <person name="Purswani J."/>
            <person name="Gonzalez Lopez J."/>
            <person name="Pozo C."/>
        </authorList>
    </citation>
    <scope>NUCLEOTIDE SEQUENCE [LARGE SCALE GENOMIC DNA]</scope>
    <source>
        <strain evidence="3 4">SH7</strain>
    </source>
</reference>
<comment type="caution">
    <text evidence="3">The sequence shown here is derived from an EMBL/GenBank/DDBJ whole genome shotgun (WGS) entry which is preliminary data.</text>
</comment>
<sequence>MNKLMVSFFIVLMLVGCSSNNSLTSDGNHAESIPEKSAETVLPSPTLPPSAEPLPTPSMEKTEAYLDTEKLKMNFGFADAEGRNILVTGHEKGLDQEMAQLNEAIGDQGNVLKVKFNKWQDGTENSNGREMAHNLVNLAGYLFTVEEANATPDETYYLTDQKDFKVDALLPIESLEGQEALSTVEESVHQRIIETKKREIQKIWKLADLSTDRQLYLVQFVRLDQDMLFSLVWKEKDKFTFMDYPAVIQGDEYSVWRVDDGGEVMPEMFSILFAAETSEGPLLGLNWWGSEGVNTFFLKKEGDSFKEMDIQYGRYTSPL</sequence>
<organism evidence="3 4">
    <name type="scientific">Paenibacillus etheri</name>
    <dbReference type="NCBI Taxonomy" id="1306852"/>
    <lineage>
        <taxon>Bacteria</taxon>
        <taxon>Bacillati</taxon>
        <taxon>Bacillota</taxon>
        <taxon>Bacilli</taxon>
        <taxon>Bacillales</taxon>
        <taxon>Paenibacillaceae</taxon>
        <taxon>Paenibacillus</taxon>
    </lineage>
</organism>
<dbReference type="OrthoDB" id="2661942at2"/>
<dbReference type="AlphaFoldDB" id="A0A0W1B2Q7"/>
<feature type="chain" id="PRO_5038486215" description="Lipoprotein" evidence="2">
    <location>
        <begin position="25"/>
        <end position="319"/>
    </location>
</feature>
<gene>
    <name evidence="3" type="ORF">UQ64_06930</name>
</gene>
<dbReference type="RefSeq" id="WP_060622160.1">
    <property type="nucleotide sequence ID" value="NZ_LCZJ02000016.1"/>
</dbReference>
<name>A0A0W1B2Q7_9BACL</name>
<evidence type="ECO:0000313" key="4">
    <source>
        <dbReference type="Proteomes" id="UP000054709"/>
    </source>
</evidence>
<feature type="signal peptide" evidence="2">
    <location>
        <begin position="1"/>
        <end position="24"/>
    </location>
</feature>
<proteinExistence type="predicted"/>
<feature type="region of interest" description="Disordered" evidence="1">
    <location>
        <begin position="24"/>
        <end position="58"/>
    </location>
</feature>